<dbReference type="PANTHER" id="PTHR30151:SF40">
    <property type="entry name" value="TRANSPORT SYSTEM INTEGRAL MEMBRANE PROTEIN"/>
    <property type="match status" value="1"/>
</dbReference>
<evidence type="ECO:0000256" key="4">
    <source>
        <dbReference type="ARBA" id="ARBA00022692"/>
    </source>
</evidence>
<comment type="similarity">
    <text evidence="7">Belongs to the binding-protein-dependent transport system permease family.</text>
</comment>
<gene>
    <name evidence="10" type="ORF">GCM10009749_32470</name>
</gene>
<feature type="compositionally biased region" description="Basic and acidic residues" evidence="8">
    <location>
        <begin position="1"/>
        <end position="18"/>
    </location>
</feature>
<protein>
    <submittedName>
        <fullName evidence="10">ABC transporter permease</fullName>
    </submittedName>
</protein>
<feature type="region of interest" description="Disordered" evidence="8">
    <location>
        <begin position="1"/>
        <end position="43"/>
    </location>
</feature>
<dbReference type="InterPro" id="IPR035906">
    <property type="entry name" value="MetI-like_sf"/>
</dbReference>
<evidence type="ECO:0000256" key="2">
    <source>
        <dbReference type="ARBA" id="ARBA00022448"/>
    </source>
</evidence>
<dbReference type="PROSITE" id="PS50928">
    <property type="entry name" value="ABC_TM1"/>
    <property type="match status" value="1"/>
</dbReference>
<feature type="transmembrane region" description="Helical" evidence="7">
    <location>
        <begin position="276"/>
        <end position="296"/>
    </location>
</feature>
<evidence type="ECO:0000256" key="3">
    <source>
        <dbReference type="ARBA" id="ARBA00022475"/>
    </source>
</evidence>
<evidence type="ECO:0000313" key="11">
    <source>
        <dbReference type="Proteomes" id="UP001500002"/>
    </source>
</evidence>
<feature type="transmembrane region" description="Helical" evidence="7">
    <location>
        <begin position="91"/>
        <end position="111"/>
    </location>
</feature>
<proteinExistence type="inferred from homology"/>
<feature type="transmembrane region" description="Helical" evidence="7">
    <location>
        <begin position="150"/>
        <end position="168"/>
    </location>
</feature>
<feature type="transmembrane region" description="Helical" evidence="7">
    <location>
        <begin position="308"/>
        <end position="330"/>
    </location>
</feature>
<evidence type="ECO:0000256" key="7">
    <source>
        <dbReference type="RuleBase" id="RU363032"/>
    </source>
</evidence>
<keyword evidence="5 7" id="KW-1133">Transmembrane helix</keyword>
<dbReference type="Proteomes" id="UP001500002">
    <property type="component" value="Unassembled WGS sequence"/>
</dbReference>
<comment type="subcellular location">
    <subcellularLocation>
        <location evidence="1 7">Cell membrane</location>
        <topology evidence="1 7">Multi-pass membrane protein</topology>
    </subcellularLocation>
</comment>
<feature type="transmembrane region" description="Helical" evidence="7">
    <location>
        <begin position="207"/>
        <end position="227"/>
    </location>
</feature>
<keyword evidence="11" id="KW-1185">Reference proteome</keyword>
<keyword evidence="6 7" id="KW-0472">Membrane</keyword>
<dbReference type="Gene3D" id="1.10.3720.10">
    <property type="entry name" value="MetI-like"/>
    <property type="match status" value="1"/>
</dbReference>
<dbReference type="PANTHER" id="PTHR30151">
    <property type="entry name" value="ALKANE SULFONATE ABC TRANSPORTER-RELATED, MEMBRANE SUBUNIT"/>
    <property type="match status" value="1"/>
</dbReference>
<keyword evidence="4 7" id="KW-0812">Transmembrane</keyword>
<evidence type="ECO:0000256" key="6">
    <source>
        <dbReference type="ARBA" id="ARBA00023136"/>
    </source>
</evidence>
<sequence length="346" mass="36451">MPREQDPVGRVTTKERIETTGTTVGRVAAPEATRIETPDPGTSAPGLDALAGARHATDAGDDLRTLESGLDRLQTDAEHRPGLWRRFTTSVLPPIVFVVALLVAWQLYVVIAQPRPDLAPGPLDVAGALGDAWQSGRLQLAVATSLERGVVGFLIAVIVGTPLGLLLAEVKPLRRAVGPIISGLQVLPSVAWVPAAIIWFGLSDATVYFVVLMGAVPSIVNGLISGVDQVPPQLRRVGTVLGAGPGRLATLVVLPAALPGYVAGLKQGWAFSWRSLMAAEIIATGGTIGFGLGSMLDQSRELADLAGVLATIITILAIGILIELVVFAPLERRMLRRRGLLVERSR</sequence>
<keyword evidence="2 7" id="KW-0813">Transport</keyword>
<dbReference type="Pfam" id="PF00528">
    <property type="entry name" value="BPD_transp_1"/>
    <property type="match status" value="1"/>
</dbReference>
<feature type="domain" description="ABC transmembrane type-1" evidence="9">
    <location>
        <begin position="142"/>
        <end position="326"/>
    </location>
</feature>
<evidence type="ECO:0000313" key="10">
    <source>
        <dbReference type="EMBL" id="GAA1819530.1"/>
    </source>
</evidence>
<evidence type="ECO:0000256" key="8">
    <source>
        <dbReference type="SAM" id="MobiDB-lite"/>
    </source>
</evidence>
<dbReference type="InterPro" id="IPR000515">
    <property type="entry name" value="MetI-like"/>
</dbReference>
<keyword evidence="3" id="KW-1003">Cell membrane</keyword>
<reference evidence="10 11" key="1">
    <citation type="journal article" date="2019" name="Int. J. Syst. Evol. Microbiol.">
        <title>The Global Catalogue of Microorganisms (GCM) 10K type strain sequencing project: providing services to taxonomists for standard genome sequencing and annotation.</title>
        <authorList>
            <consortium name="The Broad Institute Genomics Platform"/>
            <consortium name="The Broad Institute Genome Sequencing Center for Infectious Disease"/>
            <person name="Wu L."/>
            <person name="Ma J."/>
        </authorList>
    </citation>
    <scope>NUCLEOTIDE SEQUENCE [LARGE SCALE GENOMIC DNA]</scope>
    <source>
        <strain evidence="10 11">JCM 14322</strain>
    </source>
</reference>
<organism evidence="10 11">
    <name type="scientific">Agromyces neolithicus</name>
    <dbReference type="NCBI Taxonomy" id="269420"/>
    <lineage>
        <taxon>Bacteria</taxon>
        <taxon>Bacillati</taxon>
        <taxon>Actinomycetota</taxon>
        <taxon>Actinomycetes</taxon>
        <taxon>Micrococcales</taxon>
        <taxon>Microbacteriaceae</taxon>
        <taxon>Agromyces</taxon>
    </lineage>
</organism>
<dbReference type="EMBL" id="BAAANJ010000019">
    <property type="protein sequence ID" value="GAA1819530.1"/>
    <property type="molecule type" value="Genomic_DNA"/>
</dbReference>
<dbReference type="RefSeq" id="WP_344297500.1">
    <property type="nucleotide sequence ID" value="NZ_BAAANJ010000019.1"/>
</dbReference>
<dbReference type="CDD" id="cd06261">
    <property type="entry name" value="TM_PBP2"/>
    <property type="match status" value="1"/>
</dbReference>
<name>A0ABN2MCZ4_9MICO</name>
<comment type="caution">
    <text evidence="10">The sequence shown here is derived from an EMBL/GenBank/DDBJ whole genome shotgun (WGS) entry which is preliminary data.</text>
</comment>
<evidence type="ECO:0000259" key="9">
    <source>
        <dbReference type="PROSITE" id="PS50928"/>
    </source>
</evidence>
<evidence type="ECO:0000256" key="5">
    <source>
        <dbReference type="ARBA" id="ARBA00022989"/>
    </source>
</evidence>
<evidence type="ECO:0000256" key="1">
    <source>
        <dbReference type="ARBA" id="ARBA00004651"/>
    </source>
</evidence>
<dbReference type="SUPFAM" id="SSF161098">
    <property type="entry name" value="MetI-like"/>
    <property type="match status" value="1"/>
</dbReference>
<feature type="transmembrane region" description="Helical" evidence="7">
    <location>
        <begin position="180"/>
        <end position="201"/>
    </location>
</feature>
<accession>A0ABN2MCZ4</accession>